<dbReference type="EMBL" id="UINC01004082">
    <property type="protein sequence ID" value="SVA11638.1"/>
    <property type="molecule type" value="Genomic_DNA"/>
</dbReference>
<comment type="function">
    <text evidence="2">DNA ligase that catalyzes the formation of phosphodiester linkages between 5'-phosphoryl and 3'-hydroxyl groups in double-stranded DNA using NAD as a coenzyme and as the energy source for the reaction. It is essential for DNA replication and repair of damaged DNA.</text>
</comment>
<dbReference type="Gene3D" id="6.20.10.30">
    <property type="match status" value="1"/>
</dbReference>
<dbReference type="PANTHER" id="PTHR23389">
    <property type="entry name" value="CHROMOSOME TRANSMISSION FIDELITY FACTOR 18"/>
    <property type="match status" value="1"/>
</dbReference>
<name>A0A381T7S9_9ZZZZ</name>
<keyword evidence="4" id="KW-0436">Ligase</keyword>
<dbReference type="CDD" id="cd00114">
    <property type="entry name" value="LIGANc"/>
    <property type="match status" value="1"/>
</dbReference>
<dbReference type="Gene3D" id="1.10.287.610">
    <property type="entry name" value="Helix hairpin bin"/>
    <property type="match status" value="1"/>
</dbReference>
<dbReference type="SMART" id="SM00532">
    <property type="entry name" value="LIGANc"/>
    <property type="match status" value="1"/>
</dbReference>
<dbReference type="Pfam" id="PF14520">
    <property type="entry name" value="HHH_5"/>
    <property type="match status" value="1"/>
</dbReference>
<dbReference type="AlphaFoldDB" id="A0A381T7S9"/>
<dbReference type="GO" id="GO:0006281">
    <property type="term" value="P:DNA repair"/>
    <property type="evidence" value="ECO:0007669"/>
    <property type="project" value="UniProtKB-KW"/>
</dbReference>
<reference evidence="14" key="1">
    <citation type="submission" date="2018-05" db="EMBL/GenBank/DDBJ databases">
        <authorList>
            <person name="Lanie J.A."/>
            <person name="Ng W.-L."/>
            <person name="Kazmierczak K.M."/>
            <person name="Andrzejewski T.M."/>
            <person name="Davidsen T.M."/>
            <person name="Wayne K.J."/>
            <person name="Tettelin H."/>
            <person name="Glass J.I."/>
            <person name="Rusch D."/>
            <person name="Podicherti R."/>
            <person name="Tsui H.-C.T."/>
            <person name="Winkler M.E."/>
        </authorList>
    </citation>
    <scope>NUCLEOTIDE SEQUENCE</scope>
</reference>
<dbReference type="PROSITE" id="PS50172">
    <property type="entry name" value="BRCT"/>
    <property type="match status" value="1"/>
</dbReference>
<evidence type="ECO:0000256" key="7">
    <source>
        <dbReference type="ARBA" id="ARBA00022763"/>
    </source>
</evidence>
<dbReference type="Gene3D" id="3.40.50.10190">
    <property type="entry name" value="BRCT domain"/>
    <property type="match status" value="1"/>
</dbReference>
<dbReference type="PIRSF" id="PIRSF001604">
    <property type="entry name" value="LigA"/>
    <property type="match status" value="1"/>
</dbReference>
<dbReference type="GO" id="GO:0005829">
    <property type="term" value="C:cytosol"/>
    <property type="evidence" value="ECO:0007669"/>
    <property type="project" value="TreeGrafter"/>
</dbReference>
<organism evidence="14">
    <name type="scientific">marine metagenome</name>
    <dbReference type="NCBI Taxonomy" id="408172"/>
    <lineage>
        <taxon>unclassified sequences</taxon>
        <taxon>metagenomes</taxon>
        <taxon>ecological metagenomes</taxon>
    </lineage>
</organism>
<dbReference type="InterPro" id="IPR001679">
    <property type="entry name" value="DNA_ligase"/>
</dbReference>
<evidence type="ECO:0000256" key="5">
    <source>
        <dbReference type="ARBA" id="ARBA00022705"/>
    </source>
</evidence>
<dbReference type="FunFam" id="1.10.150.20:FF:000007">
    <property type="entry name" value="DNA ligase"/>
    <property type="match status" value="1"/>
</dbReference>
<dbReference type="SUPFAM" id="SSF56091">
    <property type="entry name" value="DNA ligase/mRNA capping enzyme, catalytic domain"/>
    <property type="match status" value="1"/>
</dbReference>
<dbReference type="HAMAP" id="MF_01588">
    <property type="entry name" value="DNA_ligase_A"/>
    <property type="match status" value="1"/>
</dbReference>
<accession>A0A381T7S9</accession>
<dbReference type="InterPro" id="IPR036420">
    <property type="entry name" value="BRCT_dom_sf"/>
</dbReference>
<dbReference type="InterPro" id="IPR003583">
    <property type="entry name" value="Hlx-hairpin-Hlx_DNA-bd_motif"/>
</dbReference>
<keyword evidence="7" id="KW-0227">DNA damage</keyword>
<evidence type="ECO:0000256" key="4">
    <source>
        <dbReference type="ARBA" id="ARBA00022598"/>
    </source>
</evidence>
<dbReference type="Gene3D" id="3.30.470.30">
    <property type="entry name" value="DNA ligase/mRNA capping enzyme"/>
    <property type="match status" value="1"/>
</dbReference>
<dbReference type="Pfam" id="PF00533">
    <property type="entry name" value="BRCT"/>
    <property type="match status" value="1"/>
</dbReference>
<feature type="domain" description="BRCT" evidence="13">
    <location>
        <begin position="553"/>
        <end position="632"/>
    </location>
</feature>
<dbReference type="Gene3D" id="1.10.150.20">
    <property type="entry name" value="5' to 3' exonuclease, C-terminal subdomain"/>
    <property type="match status" value="2"/>
</dbReference>
<evidence type="ECO:0000256" key="10">
    <source>
        <dbReference type="ARBA" id="ARBA00023027"/>
    </source>
</evidence>
<gene>
    <name evidence="14" type="ORF">METZ01_LOCUS64492</name>
</gene>
<evidence type="ECO:0000256" key="3">
    <source>
        <dbReference type="ARBA" id="ARBA00012722"/>
    </source>
</evidence>
<dbReference type="SUPFAM" id="SSF50249">
    <property type="entry name" value="Nucleic acid-binding proteins"/>
    <property type="match status" value="1"/>
</dbReference>
<dbReference type="InterPro" id="IPR001357">
    <property type="entry name" value="BRCT_dom"/>
</dbReference>
<sequence length="632" mass="70920">MLKELELIEKKYPEFIVPESPTQRIGAQPIENFGTVTHRITMMSLANAMSDDELKAFDERLKKKLNSAEEIEYVIEPKLDGLAVELIYENGKFINGSTRGDGNTGEDITSNLKTIKGIPLILRDDIISLPDLMEVRGEVFIRKEDFELLNAKRSQSNKQPFANARNAAAGSLRQLDPKITAKRSLSIYCYQAGIVDGINLNTHSGFLERLRDWGLPVNPEVKIVKGIEKAIQFHKKLETIRNEFPYEIDGSVIKVNSLSIRNKLGVRSRSPRWAIAGKFKAQQVTTIIIDIFASVGRTGAITPVAKLQPVEVGGVTVTNATLHNQDEIDRKDIRIGDTVIIERSGDVIPKVIKVIQEKRTEDAKVYHLPDHCPECNNQLMRPENEVVFRCPNYSCPAKIKGNIKHFVSKNALDMDGLGEKLIDQLVNERIIKKVDDLFRIKKNQLANLERMGDKSADNIIDSINNSKLTSFSRFIYALGIRHVGEHTSKILESAFKGNFDSFLEATFEDLESIEEIGPIVAQSIIEFWNDESNKQIANNCFEFGIKLKRNNEIVDQILTGKTFVFTGSLERINRKEAKEIVERQGGRASNSVSKNTDYVVAGPGSGTKLEKAKILGINIINEDEFEKLVNKG</sequence>
<evidence type="ECO:0000313" key="14">
    <source>
        <dbReference type="EMBL" id="SVA11638.1"/>
    </source>
</evidence>
<evidence type="ECO:0000256" key="1">
    <source>
        <dbReference type="ARBA" id="ARBA00001946"/>
    </source>
</evidence>
<dbReference type="CDD" id="cd17748">
    <property type="entry name" value="BRCT_DNA_ligase_like"/>
    <property type="match status" value="1"/>
</dbReference>
<dbReference type="Pfam" id="PF03119">
    <property type="entry name" value="DNA_ligase_ZBD"/>
    <property type="match status" value="1"/>
</dbReference>
<dbReference type="SMART" id="SM00292">
    <property type="entry name" value="BRCT"/>
    <property type="match status" value="1"/>
</dbReference>
<dbReference type="GO" id="GO:0006260">
    <property type="term" value="P:DNA replication"/>
    <property type="evidence" value="ECO:0007669"/>
    <property type="project" value="UniProtKB-KW"/>
</dbReference>
<dbReference type="SUPFAM" id="SSF47781">
    <property type="entry name" value="RuvA domain 2-like"/>
    <property type="match status" value="1"/>
</dbReference>
<keyword evidence="10" id="KW-0520">NAD</keyword>
<keyword evidence="5" id="KW-0235">DNA replication</keyword>
<evidence type="ECO:0000256" key="9">
    <source>
        <dbReference type="ARBA" id="ARBA00022842"/>
    </source>
</evidence>
<comment type="cofactor">
    <cofactor evidence="1">
        <name>Mg(2+)</name>
        <dbReference type="ChEBI" id="CHEBI:18420"/>
    </cofactor>
</comment>
<dbReference type="Pfam" id="PF12826">
    <property type="entry name" value="HHH_2"/>
    <property type="match status" value="1"/>
</dbReference>
<dbReference type="Pfam" id="PF01653">
    <property type="entry name" value="DNA_ligase_aden"/>
    <property type="match status" value="1"/>
</dbReference>
<dbReference type="InterPro" id="IPR013839">
    <property type="entry name" value="DNAligase_adenylation"/>
</dbReference>
<dbReference type="PANTHER" id="PTHR23389:SF9">
    <property type="entry name" value="DNA LIGASE"/>
    <property type="match status" value="1"/>
</dbReference>
<keyword evidence="11" id="KW-0234">DNA repair</keyword>
<dbReference type="NCBIfam" id="TIGR00575">
    <property type="entry name" value="dnlj"/>
    <property type="match status" value="1"/>
</dbReference>
<dbReference type="Pfam" id="PF03120">
    <property type="entry name" value="OB_DNA_ligase"/>
    <property type="match status" value="1"/>
</dbReference>
<evidence type="ECO:0000256" key="11">
    <source>
        <dbReference type="ARBA" id="ARBA00023204"/>
    </source>
</evidence>
<dbReference type="GO" id="GO:0046872">
    <property type="term" value="F:metal ion binding"/>
    <property type="evidence" value="ECO:0007669"/>
    <property type="project" value="UniProtKB-KW"/>
</dbReference>
<keyword evidence="9" id="KW-0460">Magnesium</keyword>
<proteinExistence type="inferred from homology"/>
<dbReference type="PROSITE" id="PS01056">
    <property type="entry name" value="DNA_LIGASE_N2"/>
    <property type="match status" value="1"/>
</dbReference>
<dbReference type="NCBIfam" id="NF005932">
    <property type="entry name" value="PRK07956.1"/>
    <property type="match status" value="1"/>
</dbReference>
<evidence type="ECO:0000256" key="2">
    <source>
        <dbReference type="ARBA" id="ARBA00004067"/>
    </source>
</evidence>
<protein>
    <recommendedName>
        <fullName evidence="3">DNA ligase (NAD(+))</fullName>
        <ecNumber evidence="3">6.5.1.2</ecNumber>
    </recommendedName>
</protein>
<keyword evidence="8" id="KW-0862">Zinc</keyword>
<dbReference type="Gene3D" id="2.40.50.140">
    <property type="entry name" value="Nucleic acid-binding proteins"/>
    <property type="match status" value="1"/>
</dbReference>
<dbReference type="InterPro" id="IPR041663">
    <property type="entry name" value="DisA/LigA_HHH"/>
</dbReference>
<evidence type="ECO:0000256" key="12">
    <source>
        <dbReference type="ARBA" id="ARBA00034005"/>
    </source>
</evidence>
<dbReference type="FunFam" id="2.40.50.140:FF:000012">
    <property type="entry name" value="DNA ligase"/>
    <property type="match status" value="1"/>
</dbReference>
<evidence type="ECO:0000259" key="13">
    <source>
        <dbReference type="PROSITE" id="PS50172"/>
    </source>
</evidence>
<dbReference type="EC" id="6.5.1.2" evidence="3"/>
<dbReference type="InterPro" id="IPR012340">
    <property type="entry name" value="NA-bd_OB-fold"/>
</dbReference>
<evidence type="ECO:0000256" key="6">
    <source>
        <dbReference type="ARBA" id="ARBA00022723"/>
    </source>
</evidence>
<dbReference type="InterPro" id="IPR013840">
    <property type="entry name" value="DNAligase_N"/>
</dbReference>
<keyword evidence="6" id="KW-0479">Metal-binding</keyword>
<evidence type="ECO:0000256" key="8">
    <source>
        <dbReference type="ARBA" id="ARBA00022833"/>
    </source>
</evidence>
<dbReference type="InterPro" id="IPR004150">
    <property type="entry name" value="NAD_DNA_ligase_OB"/>
</dbReference>
<dbReference type="InterPro" id="IPR018239">
    <property type="entry name" value="DNA_ligase_AS"/>
</dbReference>
<dbReference type="InterPro" id="IPR033136">
    <property type="entry name" value="DNA_ligase_CS"/>
</dbReference>
<dbReference type="SMART" id="SM00278">
    <property type="entry name" value="HhH1"/>
    <property type="match status" value="3"/>
</dbReference>
<dbReference type="SUPFAM" id="SSF52113">
    <property type="entry name" value="BRCT domain"/>
    <property type="match status" value="1"/>
</dbReference>
<dbReference type="FunFam" id="3.30.470.30:FF:000001">
    <property type="entry name" value="DNA ligase"/>
    <property type="match status" value="1"/>
</dbReference>
<dbReference type="PROSITE" id="PS01055">
    <property type="entry name" value="DNA_LIGASE_N1"/>
    <property type="match status" value="1"/>
</dbReference>
<dbReference type="GO" id="GO:0003677">
    <property type="term" value="F:DNA binding"/>
    <property type="evidence" value="ECO:0007669"/>
    <property type="project" value="InterPro"/>
</dbReference>
<dbReference type="InterPro" id="IPR004149">
    <property type="entry name" value="Znf_DNAligase_C4"/>
</dbReference>
<dbReference type="GO" id="GO:0003911">
    <property type="term" value="F:DNA ligase (NAD+) activity"/>
    <property type="evidence" value="ECO:0007669"/>
    <property type="project" value="UniProtKB-EC"/>
</dbReference>
<dbReference type="InterPro" id="IPR010994">
    <property type="entry name" value="RuvA_2-like"/>
</dbReference>
<comment type="catalytic activity">
    <reaction evidence="12">
        <text>NAD(+) + (deoxyribonucleotide)n-3'-hydroxyl + 5'-phospho-(deoxyribonucleotide)m = (deoxyribonucleotide)n+m + AMP + beta-nicotinamide D-nucleotide.</text>
        <dbReference type="EC" id="6.5.1.2"/>
    </reaction>
</comment>